<dbReference type="InterPro" id="IPR025510">
    <property type="entry name" value="DUF4397"/>
</dbReference>
<evidence type="ECO:0000259" key="3">
    <source>
        <dbReference type="Pfam" id="PF14344"/>
    </source>
</evidence>
<proteinExistence type="predicted"/>
<dbReference type="Pfam" id="PF14344">
    <property type="entry name" value="DUF4397"/>
    <property type="match status" value="1"/>
</dbReference>
<keyword evidence="5" id="KW-1185">Reference proteome</keyword>
<sequence>MSRGRTVTVAAGVLAAAASSLWSVSPSVAAPERARVFVVQGLPGRLVDVGVDGRPVATGLAGASLSRAVELEPGAHTVTFSSGGSEVLRRSVDLRAGSSSDLVLHLPVDPSGSPVLTVYDNTTKAVPRGKASVTVAHTAAVPPADVRVNGKVLFANIANGEALNLVVPADTYTVDIVPSGADSPTVLGPLDLTVKEGSLNRVFAVGDPQSSTMRAVVQVLPAGSTGSGAPDLVDTGTGGQAAARTSPLLEPLLHPGAPAAPVTTPAP</sequence>
<feature type="domain" description="DUF4397" evidence="3">
    <location>
        <begin position="34"/>
        <end position="141"/>
    </location>
</feature>
<gene>
    <name evidence="4" type="ORF">GCM10023258_02940</name>
</gene>
<dbReference type="EMBL" id="BAABIW010000002">
    <property type="protein sequence ID" value="GAA5016939.1"/>
    <property type="molecule type" value="Genomic_DNA"/>
</dbReference>
<organism evidence="4 5">
    <name type="scientific">Terrabacter aeriphilus</name>
    <dbReference type="NCBI Taxonomy" id="515662"/>
    <lineage>
        <taxon>Bacteria</taxon>
        <taxon>Bacillati</taxon>
        <taxon>Actinomycetota</taxon>
        <taxon>Actinomycetes</taxon>
        <taxon>Micrococcales</taxon>
        <taxon>Intrasporangiaceae</taxon>
        <taxon>Terrabacter</taxon>
    </lineage>
</organism>
<evidence type="ECO:0000256" key="2">
    <source>
        <dbReference type="SAM" id="SignalP"/>
    </source>
</evidence>
<dbReference type="RefSeq" id="WP_345505646.1">
    <property type="nucleotide sequence ID" value="NZ_BAABIW010000002.1"/>
</dbReference>
<feature type="compositionally biased region" description="Low complexity" evidence="1">
    <location>
        <begin position="257"/>
        <end position="267"/>
    </location>
</feature>
<feature type="region of interest" description="Disordered" evidence="1">
    <location>
        <begin position="248"/>
        <end position="267"/>
    </location>
</feature>
<accession>A0ABP9J2U7</accession>
<evidence type="ECO:0000256" key="1">
    <source>
        <dbReference type="SAM" id="MobiDB-lite"/>
    </source>
</evidence>
<protein>
    <recommendedName>
        <fullName evidence="3">DUF4397 domain-containing protein</fullName>
    </recommendedName>
</protein>
<name>A0ABP9J2U7_9MICO</name>
<evidence type="ECO:0000313" key="4">
    <source>
        <dbReference type="EMBL" id="GAA5016939.1"/>
    </source>
</evidence>
<reference evidence="5" key="1">
    <citation type="journal article" date="2019" name="Int. J. Syst. Evol. Microbiol.">
        <title>The Global Catalogue of Microorganisms (GCM) 10K type strain sequencing project: providing services to taxonomists for standard genome sequencing and annotation.</title>
        <authorList>
            <consortium name="The Broad Institute Genomics Platform"/>
            <consortium name="The Broad Institute Genome Sequencing Center for Infectious Disease"/>
            <person name="Wu L."/>
            <person name="Ma J."/>
        </authorList>
    </citation>
    <scope>NUCLEOTIDE SEQUENCE [LARGE SCALE GENOMIC DNA]</scope>
    <source>
        <strain evidence="5">JCM 17687</strain>
    </source>
</reference>
<feature type="chain" id="PRO_5046966180" description="DUF4397 domain-containing protein" evidence="2">
    <location>
        <begin position="30"/>
        <end position="267"/>
    </location>
</feature>
<dbReference type="Proteomes" id="UP001500427">
    <property type="component" value="Unassembled WGS sequence"/>
</dbReference>
<comment type="caution">
    <text evidence="4">The sequence shown here is derived from an EMBL/GenBank/DDBJ whole genome shotgun (WGS) entry which is preliminary data.</text>
</comment>
<keyword evidence="2" id="KW-0732">Signal</keyword>
<evidence type="ECO:0000313" key="5">
    <source>
        <dbReference type="Proteomes" id="UP001500427"/>
    </source>
</evidence>
<feature type="signal peptide" evidence="2">
    <location>
        <begin position="1"/>
        <end position="29"/>
    </location>
</feature>